<dbReference type="OrthoDB" id="2179249at2759"/>
<dbReference type="Proteomes" id="UP000070544">
    <property type="component" value="Unassembled WGS sequence"/>
</dbReference>
<name>A0A139AFV3_GONPJ</name>
<proteinExistence type="predicted"/>
<organism evidence="1 2">
    <name type="scientific">Gonapodya prolifera (strain JEL478)</name>
    <name type="common">Monoblepharis prolifera</name>
    <dbReference type="NCBI Taxonomy" id="1344416"/>
    <lineage>
        <taxon>Eukaryota</taxon>
        <taxon>Fungi</taxon>
        <taxon>Fungi incertae sedis</taxon>
        <taxon>Chytridiomycota</taxon>
        <taxon>Chytridiomycota incertae sedis</taxon>
        <taxon>Monoblepharidomycetes</taxon>
        <taxon>Monoblepharidales</taxon>
        <taxon>Gonapodyaceae</taxon>
        <taxon>Gonapodya</taxon>
    </lineage>
</organism>
<reference evidence="1 2" key="1">
    <citation type="journal article" date="2015" name="Genome Biol. Evol.">
        <title>Phylogenomic analyses indicate that early fungi evolved digesting cell walls of algal ancestors of land plants.</title>
        <authorList>
            <person name="Chang Y."/>
            <person name="Wang S."/>
            <person name="Sekimoto S."/>
            <person name="Aerts A.L."/>
            <person name="Choi C."/>
            <person name="Clum A."/>
            <person name="LaButti K.M."/>
            <person name="Lindquist E.A."/>
            <person name="Yee Ngan C."/>
            <person name="Ohm R.A."/>
            <person name="Salamov A.A."/>
            <person name="Grigoriev I.V."/>
            <person name="Spatafora J.W."/>
            <person name="Berbee M.L."/>
        </authorList>
    </citation>
    <scope>NUCLEOTIDE SEQUENCE [LARGE SCALE GENOMIC DNA]</scope>
    <source>
        <strain evidence="1 2">JEL478</strain>
    </source>
</reference>
<dbReference type="EMBL" id="KQ965760">
    <property type="protein sequence ID" value="KXS15667.1"/>
    <property type="molecule type" value="Genomic_DNA"/>
</dbReference>
<keyword evidence="2" id="KW-1185">Reference proteome</keyword>
<protein>
    <submittedName>
        <fullName evidence="1">Uncharacterized protein</fullName>
    </submittedName>
</protein>
<gene>
    <name evidence="1" type="ORF">M427DRAFT_320072</name>
</gene>
<dbReference type="AlphaFoldDB" id="A0A139AFV3"/>
<accession>A0A139AFV3</accession>
<evidence type="ECO:0000313" key="1">
    <source>
        <dbReference type="EMBL" id="KXS15667.1"/>
    </source>
</evidence>
<sequence>MTGLDHPQQMLRQLLAQTRDQLRLIVRVLRRMAPGRGGNFRGVAAARLIERLFDEISDPSSTASNHMVNWVAGKSSSVVWHMVAVGVGAAPTSGAPLESSATASLEDGQLSVIAAIKDPLMEAGTTADAVIERSLDVIQEEYLRRRGTTNSPSVGLI</sequence>
<evidence type="ECO:0000313" key="2">
    <source>
        <dbReference type="Proteomes" id="UP000070544"/>
    </source>
</evidence>